<organism evidence="16 17">
    <name type="scientific">Candidatus Pseudobacter hemicellulosilyticus</name>
    <dbReference type="NCBI Taxonomy" id="3121375"/>
    <lineage>
        <taxon>Bacteria</taxon>
        <taxon>Pseudomonadati</taxon>
        <taxon>Bacteroidota</taxon>
        <taxon>Chitinophagia</taxon>
        <taxon>Chitinophagales</taxon>
        <taxon>Chitinophagaceae</taxon>
        <taxon>Pseudobacter</taxon>
    </lineage>
</organism>
<keyword evidence="9" id="KW-0560">Oxidoreductase</keyword>
<keyword evidence="8" id="KW-0732">Signal</keyword>
<dbReference type="GO" id="GO:0008901">
    <property type="term" value="F:ferredoxin hydrogenase activity"/>
    <property type="evidence" value="ECO:0007669"/>
    <property type="project" value="InterPro"/>
</dbReference>
<feature type="binding site" evidence="13">
    <location>
        <position position="70"/>
    </location>
    <ligand>
        <name>[4Fe-4S] cluster</name>
        <dbReference type="ChEBI" id="CHEBI:49883"/>
        <label>1</label>
    </ligand>
</feature>
<evidence type="ECO:0000256" key="5">
    <source>
        <dbReference type="ARBA" id="ARBA00022475"/>
    </source>
</evidence>
<evidence type="ECO:0000256" key="7">
    <source>
        <dbReference type="ARBA" id="ARBA00022723"/>
    </source>
</evidence>
<evidence type="ECO:0000259" key="15">
    <source>
        <dbReference type="Pfam" id="PF14720"/>
    </source>
</evidence>
<keyword evidence="7 13" id="KW-0479">Metal-binding</keyword>
<sequence>MRNNNDAKPLTYYEEMRGKGYSRRDFLQFVTMMAAFMGLEKSLVGQVATALETKSRIPVIWLHFQECTCCSESFIRSSHPIVADILLDQISLDYTETLMAASGFQAEEAMQQTMTKYKGEYILCVEGSVPTAANGVYCMIGGKTSQQILEEASANAKAVIAWGSCACNGCVQAAKPNPTSATPIHKLIKDKPVIKVPGCPPIGEVMAGVIVHLVTFGRIPQLDALGRPKAFYSKRVHDTCYRRPFFDAGLYVESFDDENAKKGYCLYKVGCKGPVTYNACGVTKWNGGTSFPIQSGHGCIGCSEENYWDNGRLYERASAFAGFGIEANADLVGKLALGATAAGLAGHAVMTNIRKNKIIRDLTEEGKQNEQESEKIGDDH</sequence>
<dbReference type="GO" id="GO:0009055">
    <property type="term" value="F:electron transfer activity"/>
    <property type="evidence" value="ECO:0007669"/>
    <property type="project" value="TreeGrafter"/>
</dbReference>
<keyword evidence="11 13" id="KW-0411">Iron-sulfur</keyword>
<feature type="domain" description="Cytochrome-c3 hydrogenase C-terminal" evidence="15">
    <location>
        <begin position="232"/>
        <end position="312"/>
    </location>
</feature>
<keyword evidence="6 13" id="KW-0004">4Fe-4S</keyword>
<proteinExistence type="inferred from homology"/>
<dbReference type="InterPro" id="IPR037024">
    <property type="entry name" value="NiFe_Hase_small_N_sf"/>
</dbReference>
<evidence type="ECO:0000256" key="8">
    <source>
        <dbReference type="ARBA" id="ARBA00022729"/>
    </source>
</evidence>
<dbReference type="GO" id="GO:0051539">
    <property type="term" value="F:4 iron, 4 sulfur cluster binding"/>
    <property type="evidence" value="ECO:0007669"/>
    <property type="project" value="UniProtKB-KW"/>
</dbReference>
<dbReference type="Pfam" id="PF14720">
    <property type="entry name" value="NiFe_hyd_SSU_C"/>
    <property type="match status" value="1"/>
</dbReference>
<feature type="domain" description="NADH:ubiquinone oxidoreductase-like 20kDa subunit" evidence="14">
    <location>
        <begin position="67"/>
        <end position="213"/>
    </location>
</feature>
<dbReference type="PRINTS" id="PR00614">
    <property type="entry name" value="NIHGNASESMLL"/>
</dbReference>
<feature type="binding site" evidence="13">
    <location>
        <position position="302"/>
    </location>
    <ligand>
        <name>[3Fe-4S] cluster</name>
        <dbReference type="ChEBI" id="CHEBI:21137"/>
    </ligand>
</feature>
<dbReference type="Gene3D" id="3.40.50.700">
    <property type="entry name" value="NADH:ubiquinone oxidoreductase-like, 20kDa subunit"/>
    <property type="match status" value="1"/>
</dbReference>
<dbReference type="EMBL" id="CP119311">
    <property type="protein sequence ID" value="WEK37972.1"/>
    <property type="molecule type" value="Genomic_DNA"/>
</dbReference>
<dbReference type="Proteomes" id="UP001220610">
    <property type="component" value="Chromosome"/>
</dbReference>
<comment type="subunit">
    <text evidence="4">Heterodimer of a large and a small subunit.</text>
</comment>
<dbReference type="PIRSF" id="PIRSF000310">
    <property type="entry name" value="NiFe_hyd_ssu"/>
    <property type="match status" value="1"/>
</dbReference>
<feature type="binding site" evidence="13">
    <location>
        <position position="280"/>
    </location>
    <ligand>
        <name>[3Fe-4S] cluster</name>
        <dbReference type="ChEBI" id="CHEBI:21137"/>
    </ligand>
</feature>
<reference evidence="16" key="1">
    <citation type="submission" date="2023-03" db="EMBL/GenBank/DDBJ databases">
        <title>Andean soil-derived lignocellulolytic bacterial consortium as a source of novel taxa and putative plastic-active enzymes.</title>
        <authorList>
            <person name="Diaz-Garcia L."/>
            <person name="Chuvochina M."/>
            <person name="Feuerriegel G."/>
            <person name="Bunk B."/>
            <person name="Sproer C."/>
            <person name="Streit W.R."/>
            <person name="Rodriguez L.M."/>
            <person name="Overmann J."/>
            <person name="Jimenez D.J."/>
        </authorList>
    </citation>
    <scope>NUCLEOTIDE SEQUENCE</scope>
    <source>
        <strain evidence="16">MAG 7</strain>
    </source>
</reference>
<feature type="binding site" evidence="13">
    <location>
        <position position="165"/>
    </location>
    <ligand>
        <name>[4Fe-4S] cluster</name>
        <dbReference type="ChEBI" id="CHEBI:49883"/>
        <label>1</label>
    </ligand>
</feature>
<comment type="cofactor">
    <cofactor evidence="1">
        <name>[4Fe-4S] cluster</name>
        <dbReference type="ChEBI" id="CHEBI:49883"/>
    </cofactor>
</comment>
<comment type="subcellular location">
    <subcellularLocation>
        <location evidence="2">Cell membrane</location>
    </subcellularLocation>
</comment>
<keyword evidence="10 13" id="KW-0408">Iron</keyword>
<evidence type="ECO:0000256" key="3">
    <source>
        <dbReference type="ARBA" id="ARBA00006605"/>
    </source>
</evidence>
<accession>A0AAJ6BJ55</accession>
<dbReference type="GO" id="GO:0044569">
    <property type="term" value="C:[Ni-Fe] hydrogenase complex"/>
    <property type="evidence" value="ECO:0007669"/>
    <property type="project" value="TreeGrafter"/>
</dbReference>
<feature type="binding site" evidence="13">
    <location>
        <position position="265"/>
    </location>
    <ligand>
        <name>[4Fe-4S] cluster</name>
        <dbReference type="ChEBI" id="CHEBI:49883"/>
        <label>2</label>
    </ligand>
</feature>
<evidence type="ECO:0000256" key="11">
    <source>
        <dbReference type="ARBA" id="ARBA00023014"/>
    </source>
</evidence>
<dbReference type="GO" id="GO:0005886">
    <property type="term" value="C:plasma membrane"/>
    <property type="evidence" value="ECO:0007669"/>
    <property type="project" value="UniProtKB-SubCell"/>
</dbReference>
<name>A0AAJ6BJ55_9BACT</name>
<dbReference type="PANTHER" id="PTHR30013:SF6">
    <property type="entry name" value="HYDROGENASE-1 SMALL CHAIN"/>
    <property type="match status" value="1"/>
</dbReference>
<evidence type="ECO:0000313" key="16">
    <source>
        <dbReference type="EMBL" id="WEK37972.1"/>
    </source>
</evidence>
<keyword evidence="5" id="KW-1003">Cell membrane</keyword>
<feature type="binding site" evidence="13">
    <location>
        <position position="67"/>
    </location>
    <ligand>
        <name>[4Fe-4S] cluster</name>
        <dbReference type="ChEBI" id="CHEBI:49883"/>
        <label>1</label>
    </ligand>
</feature>
<dbReference type="GO" id="GO:0046872">
    <property type="term" value="F:metal ion binding"/>
    <property type="evidence" value="ECO:0007669"/>
    <property type="project" value="UniProtKB-KW"/>
</dbReference>
<dbReference type="Gene3D" id="4.10.480.10">
    <property type="entry name" value="Cytochrome-c3 hydrogenase, C-terminal domain"/>
    <property type="match status" value="1"/>
</dbReference>
<dbReference type="InterPro" id="IPR006311">
    <property type="entry name" value="TAT_signal"/>
</dbReference>
<evidence type="ECO:0000256" key="13">
    <source>
        <dbReference type="PIRSR" id="PIRSR000310-1"/>
    </source>
</evidence>
<keyword evidence="12" id="KW-0472">Membrane</keyword>
<dbReference type="PROSITE" id="PS51318">
    <property type="entry name" value="TAT"/>
    <property type="match status" value="1"/>
</dbReference>
<dbReference type="GO" id="GO:0009061">
    <property type="term" value="P:anaerobic respiration"/>
    <property type="evidence" value="ECO:0007669"/>
    <property type="project" value="TreeGrafter"/>
</dbReference>
<feature type="binding site" evidence="13">
    <location>
        <position position="237"/>
    </location>
    <ligand>
        <name>[4Fe-4S] cluster</name>
        <dbReference type="ChEBI" id="CHEBI:49883"/>
        <label>2</label>
    </ligand>
</feature>
<keyword evidence="13" id="KW-0003">3Fe-4S</keyword>
<gene>
    <name evidence="16" type="ORF">P0Y53_10720</name>
</gene>
<dbReference type="GO" id="GO:0009375">
    <property type="term" value="C:ferredoxin hydrogenase complex"/>
    <property type="evidence" value="ECO:0007669"/>
    <property type="project" value="InterPro"/>
</dbReference>
<feature type="binding site" evidence="13">
    <location>
        <position position="240"/>
    </location>
    <ligand>
        <name>[4Fe-4S] cluster</name>
        <dbReference type="ChEBI" id="CHEBI:49883"/>
        <label>2</label>
    </ligand>
</feature>
<feature type="binding site" evidence="13">
    <location>
        <position position="299"/>
    </location>
    <ligand>
        <name>[3Fe-4S] cluster</name>
        <dbReference type="ChEBI" id="CHEBI:21137"/>
    </ligand>
</feature>
<evidence type="ECO:0000256" key="4">
    <source>
        <dbReference type="ARBA" id="ARBA00011771"/>
    </source>
</evidence>
<dbReference type="AlphaFoldDB" id="A0AAJ6BJ55"/>
<evidence type="ECO:0000256" key="10">
    <source>
        <dbReference type="ARBA" id="ARBA00023004"/>
    </source>
</evidence>
<comment type="similarity">
    <text evidence="3">Belongs to the [NiFe]/[NiFeSe] hydrogenase small subunit family.</text>
</comment>
<evidence type="ECO:0000256" key="6">
    <source>
        <dbReference type="ARBA" id="ARBA00022485"/>
    </source>
</evidence>
<dbReference type="NCBIfam" id="TIGR00391">
    <property type="entry name" value="hydA"/>
    <property type="match status" value="1"/>
</dbReference>
<evidence type="ECO:0000256" key="2">
    <source>
        <dbReference type="ARBA" id="ARBA00004236"/>
    </source>
</evidence>
<dbReference type="PANTHER" id="PTHR30013">
    <property type="entry name" value="NIFE / NIFESE HYDROGENASE SMALL SUBUNIT FAMILY MEMBER"/>
    <property type="match status" value="1"/>
</dbReference>
<dbReference type="InterPro" id="IPR001821">
    <property type="entry name" value="NiFe_hydrogenase_ssu"/>
</dbReference>
<dbReference type="GO" id="GO:0051538">
    <property type="term" value="F:3 iron, 4 sulfur cluster binding"/>
    <property type="evidence" value="ECO:0007669"/>
    <property type="project" value="UniProtKB-KW"/>
</dbReference>
<evidence type="ECO:0000256" key="1">
    <source>
        <dbReference type="ARBA" id="ARBA00001966"/>
    </source>
</evidence>
<feature type="binding site" evidence="13">
    <location>
        <position position="271"/>
    </location>
    <ligand>
        <name>[4Fe-4S] cluster</name>
        <dbReference type="ChEBI" id="CHEBI:49883"/>
        <label>2</label>
    </ligand>
</feature>
<dbReference type="InterPro" id="IPR027394">
    <property type="entry name" value="Cytochrome-c3_hydrogenase_C"/>
</dbReference>
<dbReference type="InterPro" id="IPR037148">
    <property type="entry name" value="NiFe-Hase_small_C_sf"/>
</dbReference>
<evidence type="ECO:0000256" key="12">
    <source>
        <dbReference type="ARBA" id="ARBA00023136"/>
    </source>
</evidence>
<protein>
    <submittedName>
        <fullName evidence="16">Hydrogenase small subunit</fullName>
    </submittedName>
</protein>
<evidence type="ECO:0000313" key="17">
    <source>
        <dbReference type="Proteomes" id="UP001220610"/>
    </source>
</evidence>
<evidence type="ECO:0000259" key="14">
    <source>
        <dbReference type="Pfam" id="PF01058"/>
    </source>
</evidence>
<dbReference type="Pfam" id="PF01058">
    <property type="entry name" value="Oxidored_q6"/>
    <property type="match status" value="1"/>
</dbReference>
<dbReference type="InterPro" id="IPR006137">
    <property type="entry name" value="NADH_UbQ_OxRdtase-like_20kDa"/>
</dbReference>
<evidence type="ECO:0000256" key="9">
    <source>
        <dbReference type="ARBA" id="ARBA00023002"/>
    </source>
</evidence>
<feature type="binding site" evidence="13">
    <location>
        <position position="199"/>
    </location>
    <ligand>
        <name>[4Fe-4S] cluster</name>
        <dbReference type="ChEBI" id="CHEBI:49883"/>
        <label>1</label>
    </ligand>
</feature>
<dbReference type="SUPFAM" id="SSF56770">
    <property type="entry name" value="HydA/Nqo6-like"/>
    <property type="match status" value="1"/>
</dbReference>